<dbReference type="InterPro" id="IPR036412">
    <property type="entry name" value="HAD-like_sf"/>
</dbReference>
<proteinExistence type="predicted"/>
<dbReference type="Gene3D" id="3.40.50.1000">
    <property type="entry name" value="HAD superfamily/HAD-like"/>
    <property type="match status" value="1"/>
</dbReference>
<accession>A0A0B6ZDL3</accession>
<sequence>MDSSSIITQVTRDDGLHDTFQQTAEKGTTTAIPVAKKPTKSRNIFGSILCCFRNSNNNSNNNNYAPISSQLPITEENGSPKTSEKFLLPSVRHQDITKKCVVIDLDETLVHSSFKPINNADFVVPR</sequence>
<organism evidence="2">
    <name type="scientific">Arion vulgaris</name>
    <dbReference type="NCBI Taxonomy" id="1028688"/>
    <lineage>
        <taxon>Eukaryota</taxon>
        <taxon>Metazoa</taxon>
        <taxon>Spiralia</taxon>
        <taxon>Lophotrochozoa</taxon>
        <taxon>Mollusca</taxon>
        <taxon>Gastropoda</taxon>
        <taxon>Heterobranchia</taxon>
        <taxon>Euthyneura</taxon>
        <taxon>Panpulmonata</taxon>
        <taxon>Eupulmonata</taxon>
        <taxon>Stylommatophora</taxon>
        <taxon>Helicina</taxon>
        <taxon>Arionoidea</taxon>
        <taxon>Arionidae</taxon>
        <taxon>Arion</taxon>
    </lineage>
</organism>
<name>A0A0B6ZDL3_9EUPU</name>
<dbReference type="EMBL" id="HACG01019647">
    <property type="protein sequence ID" value="CEK66512.1"/>
    <property type="molecule type" value="Transcribed_RNA"/>
</dbReference>
<reference evidence="2" key="1">
    <citation type="submission" date="2014-12" db="EMBL/GenBank/DDBJ databases">
        <title>Insight into the proteome of Arion vulgaris.</title>
        <authorList>
            <person name="Aradska J."/>
            <person name="Bulat T."/>
            <person name="Smidak R."/>
            <person name="Sarate P."/>
            <person name="Gangsoo J."/>
            <person name="Sialana F."/>
            <person name="Bilban M."/>
            <person name="Lubec G."/>
        </authorList>
    </citation>
    <scope>NUCLEOTIDE SEQUENCE</scope>
    <source>
        <tissue evidence="2">Skin</tissue>
    </source>
</reference>
<evidence type="ECO:0000313" key="2">
    <source>
        <dbReference type="EMBL" id="CEK66512.1"/>
    </source>
</evidence>
<feature type="non-terminal residue" evidence="2">
    <location>
        <position position="126"/>
    </location>
</feature>
<dbReference type="InterPro" id="IPR023214">
    <property type="entry name" value="HAD_sf"/>
</dbReference>
<dbReference type="Pfam" id="PF03031">
    <property type="entry name" value="NIF"/>
    <property type="match status" value="1"/>
</dbReference>
<dbReference type="SUPFAM" id="SSF56784">
    <property type="entry name" value="HAD-like"/>
    <property type="match status" value="1"/>
</dbReference>
<protein>
    <recommendedName>
        <fullName evidence="1">FCP1 homology domain-containing protein</fullName>
    </recommendedName>
</protein>
<evidence type="ECO:0000259" key="1">
    <source>
        <dbReference type="Pfam" id="PF03031"/>
    </source>
</evidence>
<feature type="domain" description="FCP1 homology" evidence="1">
    <location>
        <begin position="99"/>
        <end position="124"/>
    </location>
</feature>
<gene>
    <name evidence="2" type="primary">ORF59142</name>
</gene>
<dbReference type="InterPro" id="IPR004274">
    <property type="entry name" value="FCP1_dom"/>
</dbReference>
<dbReference type="AlphaFoldDB" id="A0A0B6ZDL3"/>